<comment type="subunit">
    <text evidence="5">Homodimer.</text>
</comment>
<keyword evidence="7" id="KW-1185">Reference proteome</keyword>
<gene>
    <name evidence="5 6" type="primary">cofC</name>
    <name evidence="6" type="ORF">ACFR9T_01650</name>
</gene>
<keyword evidence="1 5" id="KW-0808">Transferase</keyword>
<evidence type="ECO:0000256" key="2">
    <source>
        <dbReference type="ARBA" id="ARBA00022695"/>
    </source>
</evidence>
<dbReference type="Pfam" id="PF01983">
    <property type="entry name" value="CofC"/>
    <property type="match status" value="1"/>
</dbReference>
<evidence type="ECO:0000256" key="3">
    <source>
        <dbReference type="ARBA" id="ARBA00022741"/>
    </source>
</evidence>
<proteinExistence type="inferred from homology"/>
<dbReference type="PANTHER" id="PTHR40392:SF1">
    <property type="entry name" value="2-PHOSPHO-L-LACTATE GUANYLYLTRANSFERASE"/>
    <property type="match status" value="1"/>
</dbReference>
<comment type="similarity">
    <text evidence="5">Belongs to the CofC family.</text>
</comment>
<dbReference type="NCBIfam" id="TIGR03552">
    <property type="entry name" value="F420_cofC"/>
    <property type="match status" value="1"/>
</dbReference>
<evidence type="ECO:0000256" key="5">
    <source>
        <dbReference type="HAMAP-Rule" id="MF_02114"/>
    </source>
</evidence>
<dbReference type="EMBL" id="JBHUDB010000001">
    <property type="protein sequence ID" value="MFD1569306.1"/>
    <property type="molecule type" value="Genomic_DNA"/>
</dbReference>
<dbReference type="EC" id="2.7.7.68" evidence="5"/>
<comment type="function">
    <text evidence="5">Guanylyltransferase that catalyzes the activation of (2S)-2-phospholactate (2-PL) as (2S)-lactyl-2-diphospho-5'-guanosine, via the condensation of 2-PL with GTP. It is involved in the biosynthesis of coenzyme F420, a hydride carrier cofactor.</text>
</comment>
<dbReference type="PANTHER" id="PTHR40392">
    <property type="entry name" value="2-PHOSPHO-L-LACTATE GUANYLYLTRANSFERASE"/>
    <property type="match status" value="1"/>
</dbReference>
<comment type="pathway">
    <text evidence="5">Cofactor biosynthesis; coenzyme F420 biosynthesis.</text>
</comment>
<evidence type="ECO:0000313" key="6">
    <source>
        <dbReference type="EMBL" id="MFD1569306.1"/>
    </source>
</evidence>
<comment type="caution">
    <text evidence="6">The sequence shown here is derived from an EMBL/GenBank/DDBJ whole genome shotgun (WGS) entry which is preliminary data.</text>
</comment>
<evidence type="ECO:0000256" key="4">
    <source>
        <dbReference type="ARBA" id="ARBA00023134"/>
    </source>
</evidence>
<dbReference type="GO" id="GO:0052645">
    <property type="term" value="P:F420-0 metabolic process"/>
    <property type="evidence" value="ECO:0007669"/>
    <property type="project" value="UniProtKB-UniRule"/>
</dbReference>
<evidence type="ECO:0000256" key="1">
    <source>
        <dbReference type="ARBA" id="ARBA00022679"/>
    </source>
</evidence>
<dbReference type="AlphaFoldDB" id="A0ABD6BX07"/>
<dbReference type="Gene3D" id="3.90.550.10">
    <property type="entry name" value="Spore Coat Polysaccharide Biosynthesis Protein SpsA, Chain A"/>
    <property type="match status" value="1"/>
</dbReference>
<dbReference type="Gene3D" id="6.10.140.50">
    <property type="match status" value="1"/>
</dbReference>
<keyword evidence="4 5" id="KW-0342">GTP-binding</keyword>
<organism evidence="6 7">
    <name type="scientific">Halorubrum laminariae</name>
    <dbReference type="NCBI Taxonomy" id="1433523"/>
    <lineage>
        <taxon>Archaea</taxon>
        <taxon>Methanobacteriati</taxon>
        <taxon>Methanobacteriota</taxon>
        <taxon>Stenosarchaea group</taxon>
        <taxon>Halobacteria</taxon>
        <taxon>Halobacteriales</taxon>
        <taxon>Haloferacaceae</taxon>
        <taxon>Halorubrum</taxon>
    </lineage>
</organism>
<dbReference type="GO" id="GO:0043814">
    <property type="term" value="F:phospholactate guanylyltransferase activity"/>
    <property type="evidence" value="ECO:0007669"/>
    <property type="project" value="UniProtKB-EC"/>
</dbReference>
<name>A0ABD6BX07_9EURY</name>
<dbReference type="Proteomes" id="UP001597185">
    <property type="component" value="Unassembled WGS sequence"/>
</dbReference>
<comment type="catalytic activity">
    <reaction evidence="5">
        <text>(2S)-2-phospholactate + GTP + H(+) = (2S)-lactyl-2-diphospho-5'-guanosine + diphosphate</text>
        <dbReference type="Rhea" id="RHEA:63424"/>
        <dbReference type="ChEBI" id="CHEBI:15378"/>
        <dbReference type="ChEBI" id="CHEBI:33019"/>
        <dbReference type="ChEBI" id="CHEBI:37565"/>
        <dbReference type="ChEBI" id="CHEBI:59435"/>
        <dbReference type="ChEBI" id="CHEBI:59906"/>
        <dbReference type="EC" id="2.7.7.68"/>
    </reaction>
</comment>
<accession>A0ABD6BX07</accession>
<keyword evidence="3 5" id="KW-0547">Nucleotide-binding</keyword>
<dbReference type="InterPro" id="IPR029044">
    <property type="entry name" value="Nucleotide-diphossugar_trans"/>
</dbReference>
<reference evidence="6 7" key="1">
    <citation type="journal article" date="2019" name="Int. J. Syst. Evol. Microbiol.">
        <title>The Global Catalogue of Microorganisms (GCM) 10K type strain sequencing project: providing services to taxonomists for standard genome sequencing and annotation.</title>
        <authorList>
            <consortium name="The Broad Institute Genomics Platform"/>
            <consortium name="The Broad Institute Genome Sequencing Center for Infectious Disease"/>
            <person name="Wu L."/>
            <person name="Ma J."/>
        </authorList>
    </citation>
    <scope>NUCLEOTIDE SEQUENCE [LARGE SCALE GENOMIC DNA]</scope>
    <source>
        <strain evidence="6 7">CGMCC 1.12689</strain>
    </source>
</reference>
<evidence type="ECO:0000313" key="7">
    <source>
        <dbReference type="Proteomes" id="UP001597185"/>
    </source>
</evidence>
<keyword evidence="2 5" id="KW-0548">Nucleotidyltransferase</keyword>
<protein>
    <recommendedName>
        <fullName evidence="5">2-phospho-L-lactate guanylyltransferase</fullName>
        <shortName evidence="5">LP guanylyltransferase</shortName>
        <ecNumber evidence="5">2.7.7.68</ecNumber>
    </recommendedName>
</protein>
<sequence>MEVLVPFSTECPKSRLSAVLEPGERAAFARAMLSDVLAAVDAAGGDPRVLATASVDAALGCPVEVDDRPLTTAVNAALSDRRAVDDGSVGVVMADLAIATPSALRGLFDAVEQSADVSIAPGRGGGTNALAVDHAEFRVDYHGSSYRDHRRIADEVGATVSVIDSHRLATDVDEPPDLAEVLIHGNGAAAAWLRDAGFGLDDSDGRVGVARVANGDDAAIRDRDPF</sequence>
<dbReference type="GO" id="GO:0005525">
    <property type="term" value="F:GTP binding"/>
    <property type="evidence" value="ECO:0007669"/>
    <property type="project" value="UniProtKB-KW"/>
</dbReference>
<dbReference type="HAMAP" id="MF_02114">
    <property type="entry name" value="CofC"/>
    <property type="match status" value="1"/>
</dbReference>
<dbReference type="RefSeq" id="WP_256417145.1">
    <property type="nucleotide sequence ID" value="NZ_JANHDL010000002.1"/>
</dbReference>
<dbReference type="InterPro" id="IPR002835">
    <property type="entry name" value="CofC"/>
</dbReference>
<dbReference type="SUPFAM" id="SSF53448">
    <property type="entry name" value="Nucleotide-diphospho-sugar transferases"/>
    <property type="match status" value="1"/>
</dbReference>